<sequence length="737" mass="78837">MAQHKTRRAATPHSRNTAALILFGRSAVITLSVVSGGLGFLAGIRLASPDYDPHSYAIGTGALFAVACCAIAFLLYRRRVGKNRQRDLEIRVEELSDQLWEAREAEVRARSLLEAQGDLIVRRDTQGLLTYANDAWCQFAGQSRADVLGRPDTLSIVDQGEIIVLADGTRAHDQKIDTPQGPRWVAWRDVTVRSEAGTETQSVGRDVTDRVEARDLAEAASHAKSRFLATVSHEIRTPLNGLLGMTDLLLDTPLTPEQLNYARAAKASGETLLTLIEEVLDFSRIEAGRLDLAPAAFTLLPLVEETIELLAPRAQDKGIAICSFIDERLPAAVIGDAARLRQVLLNLAGNAVKFTETGGVTVIVEPGANEGAVRFSVRDTGIGLAPEDQERIFRDFEQADTSSSRRFGGTGLGLAISKRIVERMNGTLHVDSAPGQGATFSFSIDLPPAESDPAAAFKAPDLSGQSALILAQAHVEAEVLARRLDAWGMATQIDSGDLADVAQHFADESFDALIVDCPIAKMMSAHGDIAGNATRRIVLINPGERSELPALKAAGFTGYLVKPVRAASLAARFAGPDSFEPVKTAEPAPATAAPPGGGLNVLLAEDNPINVMLTRALLTRFGHRVTTVGEGGGAVLAWSTALENGQPFDLIMMDIQMPGMDGLEATRRLRAREAELKDIAPETFRPVPVLALTANAYAEDRAACLAAGMDAILTKPLDRQRLCDELNRLAGRGSIAA</sequence>
<dbReference type="AlphaFoldDB" id="A0A371B944"/>
<evidence type="ECO:0000256" key="9">
    <source>
        <dbReference type="PROSITE-ProRule" id="PRU00169"/>
    </source>
</evidence>
<feature type="transmembrane region" description="Helical" evidence="10">
    <location>
        <begin position="20"/>
        <end position="44"/>
    </location>
</feature>
<evidence type="ECO:0000256" key="5">
    <source>
        <dbReference type="ARBA" id="ARBA00022741"/>
    </source>
</evidence>
<evidence type="ECO:0000313" key="14">
    <source>
        <dbReference type="EMBL" id="RDV04074.1"/>
    </source>
</evidence>
<dbReference type="SMART" id="SM00091">
    <property type="entry name" value="PAS"/>
    <property type="match status" value="1"/>
</dbReference>
<dbReference type="Pfam" id="PF00512">
    <property type="entry name" value="HisKA"/>
    <property type="match status" value="1"/>
</dbReference>
<keyword evidence="8" id="KW-0902">Two-component regulatory system</keyword>
<dbReference type="InterPro" id="IPR004358">
    <property type="entry name" value="Sig_transdc_His_kin-like_C"/>
</dbReference>
<dbReference type="NCBIfam" id="TIGR00229">
    <property type="entry name" value="sensory_box"/>
    <property type="match status" value="1"/>
</dbReference>
<keyword evidence="10" id="KW-1133">Transmembrane helix</keyword>
<dbReference type="GO" id="GO:0000155">
    <property type="term" value="F:phosphorelay sensor kinase activity"/>
    <property type="evidence" value="ECO:0007669"/>
    <property type="project" value="InterPro"/>
</dbReference>
<keyword evidence="10" id="KW-0812">Transmembrane</keyword>
<dbReference type="Pfam" id="PF00072">
    <property type="entry name" value="Response_reg"/>
    <property type="match status" value="1"/>
</dbReference>
<dbReference type="CDD" id="cd00082">
    <property type="entry name" value="HisKA"/>
    <property type="match status" value="1"/>
</dbReference>
<dbReference type="SUPFAM" id="SSF55785">
    <property type="entry name" value="PYP-like sensor domain (PAS domain)"/>
    <property type="match status" value="1"/>
</dbReference>
<dbReference type="InterPro" id="IPR005467">
    <property type="entry name" value="His_kinase_dom"/>
</dbReference>
<evidence type="ECO:0000256" key="4">
    <source>
        <dbReference type="ARBA" id="ARBA00022679"/>
    </source>
</evidence>
<organism evidence="14 15">
    <name type="scientific">Undibacter mobilis</name>
    <dbReference type="NCBI Taxonomy" id="2292256"/>
    <lineage>
        <taxon>Bacteria</taxon>
        <taxon>Pseudomonadati</taxon>
        <taxon>Pseudomonadota</taxon>
        <taxon>Alphaproteobacteria</taxon>
        <taxon>Hyphomicrobiales</taxon>
        <taxon>Nitrobacteraceae</taxon>
        <taxon>Undibacter</taxon>
    </lineage>
</organism>
<dbReference type="PANTHER" id="PTHR45339">
    <property type="entry name" value="HYBRID SIGNAL TRANSDUCTION HISTIDINE KINASE J"/>
    <property type="match status" value="1"/>
</dbReference>
<evidence type="ECO:0000259" key="12">
    <source>
        <dbReference type="PROSITE" id="PS50110"/>
    </source>
</evidence>
<keyword evidence="10" id="KW-0472">Membrane</keyword>
<dbReference type="PROSITE" id="PS50112">
    <property type="entry name" value="PAS"/>
    <property type="match status" value="1"/>
</dbReference>
<dbReference type="SUPFAM" id="SSF52172">
    <property type="entry name" value="CheY-like"/>
    <property type="match status" value="2"/>
</dbReference>
<keyword evidence="5" id="KW-0547">Nucleotide-binding</keyword>
<evidence type="ECO:0000256" key="8">
    <source>
        <dbReference type="ARBA" id="ARBA00023012"/>
    </source>
</evidence>
<keyword evidence="6" id="KW-0418">Kinase</keyword>
<dbReference type="SMART" id="SM00448">
    <property type="entry name" value="REC"/>
    <property type="match status" value="1"/>
</dbReference>
<dbReference type="OrthoDB" id="9801651at2"/>
<comment type="caution">
    <text evidence="14">The sequence shown here is derived from an EMBL/GenBank/DDBJ whole genome shotgun (WGS) entry which is preliminary data.</text>
</comment>
<evidence type="ECO:0000256" key="1">
    <source>
        <dbReference type="ARBA" id="ARBA00000085"/>
    </source>
</evidence>
<dbReference type="SUPFAM" id="SSF55874">
    <property type="entry name" value="ATPase domain of HSP90 chaperone/DNA topoisomerase II/histidine kinase"/>
    <property type="match status" value="1"/>
</dbReference>
<dbReference type="InterPro" id="IPR013767">
    <property type="entry name" value="PAS_fold"/>
</dbReference>
<dbReference type="Gene3D" id="3.40.50.2300">
    <property type="match status" value="2"/>
</dbReference>
<keyword evidence="7" id="KW-0067">ATP-binding</keyword>
<feature type="domain" description="Histidine kinase" evidence="11">
    <location>
        <begin position="230"/>
        <end position="448"/>
    </location>
</feature>
<dbReference type="InterPro" id="IPR036097">
    <property type="entry name" value="HisK_dim/P_sf"/>
</dbReference>
<dbReference type="InterPro" id="IPR011006">
    <property type="entry name" value="CheY-like_superfamily"/>
</dbReference>
<dbReference type="PROSITE" id="PS50109">
    <property type="entry name" value="HIS_KIN"/>
    <property type="match status" value="1"/>
</dbReference>
<evidence type="ECO:0000256" key="10">
    <source>
        <dbReference type="SAM" id="Phobius"/>
    </source>
</evidence>
<dbReference type="CDD" id="cd00130">
    <property type="entry name" value="PAS"/>
    <property type="match status" value="1"/>
</dbReference>
<dbReference type="EMBL" id="QRGO01000001">
    <property type="protein sequence ID" value="RDV04074.1"/>
    <property type="molecule type" value="Genomic_DNA"/>
</dbReference>
<dbReference type="InterPro" id="IPR000014">
    <property type="entry name" value="PAS"/>
</dbReference>
<evidence type="ECO:0000256" key="7">
    <source>
        <dbReference type="ARBA" id="ARBA00022840"/>
    </source>
</evidence>
<evidence type="ECO:0000256" key="6">
    <source>
        <dbReference type="ARBA" id="ARBA00022777"/>
    </source>
</evidence>
<evidence type="ECO:0000256" key="3">
    <source>
        <dbReference type="ARBA" id="ARBA00022553"/>
    </source>
</evidence>
<dbReference type="InterPro" id="IPR003661">
    <property type="entry name" value="HisK_dim/P_dom"/>
</dbReference>
<dbReference type="GO" id="GO:0006355">
    <property type="term" value="P:regulation of DNA-templated transcription"/>
    <property type="evidence" value="ECO:0007669"/>
    <property type="project" value="InterPro"/>
</dbReference>
<dbReference type="SMART" id="SM00387">
    <property type="entry name" value="HATPase_c"/>
    <property type="match status" value="1"/>
</dbReference>
<keyword evidence="3 9" id="KW-0597">Phosphoprotein</keyword>
<dbReference type="Pfam" id="PF00989">
    <property type="entry name" value="PAS"/>
    <property type="match status" value="1"/>
</dbReference>
<name>A0A371B944_9BRAD</name>
<evidence type="ECO:0000256" key="2">
    <source>
        <dbReference type="ARBA" id="ARBA00012438"/>
    </source>
</evidence>
<evidence type="ECO:0000313" key="15">
    <source>
        <dbReference type="Proteomes" id="UP000263993"/>
    </source>
</evidence>
<feature type="modified residue" description="4-aspartylphosphate" evidence="9">
    <location>
        <position position="654"/>
    </location>
</feature>
<dbReference type="Proteomes" id="UP000263993">
    <property type="component" value="Unassembled WGS sequence"/>
</dbReference>
<dbReference type="RefSeq" id="WP_115516100.1">
    <property type="nucleotide sequence ID" value="NZ_QRGO01000001.1"/>
</dbReference>
<feature type="domain" description="Response regulatory" evidence="12">
    <location>
        <begin position="600"/>
        <end position="730"/>
    </location>
</feature>
<dbReference type="PROSITE" id="PS50110">
    <property type="entry name" value="RESPONSE_REGULATORY"/>
    <property type="match status" value="1"/>
</dbReference>
<comment type="catalytic activity">
    <reaction evidence="1">
        <text>ATP + protein L-histidine = ADP + protein N-phospho-L-histidine.</text>
        <dbReference type="EC" id="2.7.13.3"/>
    </reaction>
</comment>
<dbReference type="InterPro" id="IPR035965">
    <property type="entry name" value="PAS-like_dom_sf"/>
</dbReference>
<dbReference type="PANTHER" id="PTHR45339:SF5">
    <property type="entry name" value="HISTIDINE KINASE"/>
    <property type="match status" value="1"/>
</dbReference>
<dbReference type="Pfam" id="PF02518">
    <property type="entry name" value="HATPase_c"/>
    <property type="match status" value="1"/>
</dbReference>
<dbReference type="SUPFAM" id="SSF47384">
    <property type="entry name" value="Homodimeric domain of signal transducing histidine kinase"/>
    <property type="match status" value="1"/>
</dbReference>
<feature type="domain" description="PAS" evidence="13">
    <location>
        <begin position="105"/>
        <end position="157"/>
    </location>
</feature>
<dbReference type="Gene3D" id="1.10.287.130">
    <property type="match status" value="1"/>
</dbReference>
<dbReference type="PRINTS" id="PR00344">
    <property type="entry name" value="BCTRLSENSOR"/>
</dbReference>
<dbReference type="CDD" id="cd17546">
    <property type="entry name" value="REC_hyHK_CKI1_RcsC-like"/>
    <property type="match status" value="1"/>
</dbReference>
<accession>A0A371B944</accession>
<dbReference type="Gene3D" id="3.30.565.10">
    <property type="entry name" value="Histidine kinase-like ATPase, C-terminal domain"/>
    <property type="match status" value="1"/>
</dbReference>
<keyword evidence="4" id="KW-0808">Transferase</keyword>
<dbReference type="CDD" id="cd16922">
    <property type="entry name" value="HATPase_EvgS-ArcB-TorS-like"/>
    <property type="match status" value="1"/>
</dbReference>
<dbReference type="SMART" id="SM00388">
    <property type="entry name" value="HisKA"/>
    <property type="match status" value="1"/>
</dbReference>
<protein>
    <recommendedName>
        <fullName evidence="2">histidine kinase</fullName>
        <ecNumber evidence="2">2.7.13.3</ecNumber>
    </recommendedName>
</protein>
<dbReference type="InterPro" id="IPR036890">
    <property type="entry name" value="HATPase_C_sf"/>
</dbReference>
<dbReference type="Gene3D" id="3.30.450.20">
    <property type="entry name" value="PAS domain"/>
    <property type="match status" value="1"/>
</dbReference>
<dbReference type="FunFam" id="1.10.287.130:FF:000002">
    <property type="entry name" value="Two-component osmosensing histidine kinase"/>
    <property type="match status" value="1"/>
</dbReference>
<gene>
    <name evidence="14" type="ORF">DXH78_05420</name>
</gene>
<evidence type="ECO:0000259" key="13">
    <source>
        <dbReference type="PROSITE" id="PS50112"/>
    </source>
</evidence>
<proteinExistence type="predicted"/>
<feature type="transmembrane region" description="Helical" evidence="10">
    <location>
        <begin position="56"/>
        <end position="76"/>
    </location>
</feature>
<reference evidence="15" key="1">
    <citation type="submission" date="2018-08" db="EMBL/GenBank/DDBJ databases">
        <authorList>
            <person name="Kim S.-J."/>
            <person name="Jung G.-Y."/>
        </authorList>
    </citation>
    <scope>NUCLEOTIDE SEQUENCE [LARGE SCALE GENOMIC DNA]</scope>
    <source>
        <strain evidence="15">GY_H</strain>
    </source>
</reference>
<dbReference type="EC" id="2.7.13.3" evidence="2"/>
<dbReference type="GO" id="GO:0005524">
    <property type="term" value="F:ATP binding"/>
    <property type="evidence" value="ECO:0007669"/>
    <property type="project" value="UniProtKB-KW"/>
</dbReference>
<dbReference type="InterPro" id="IPR003594">
    <property type="entry name" value="HATPase_dom"/>
</dbReference>
<keyword evidence="15" id="KW-1185">Reference proteome</keyword>
<evidence type="ECO:0000259" key="11">
    <source>
        <dbReference type="PROSITE" id="PS50109"/>
    </source>
</evidence>
<dbReference type="FunFam" id="3.30.565.10:FF:000078">
    <property type="entry name" value="Two-component sensor histidine kinase"/>
    <property type="match status" value="1"/>
</dbReference>
<dbReference type="InterPro" id="IPR001789">
    <property type="entry name" value="Sig_transdc_resp-reg_receiver"/>
</dbReference>